<evidence type="ECO:0000313" key="2">
    <source>
        <dbReference type="Proteomes" id="UP001458880"/>
    </source>
</evidence>
<evidence type="ECO:0000313" key="1">
    <source>
        <dbReference type="EMBL" id="KAK9685688.1"/>
    </source>
</evidence>
<dbReference type="AlphaFoldDB" id="A0AAW1I913"/>
<comment type="caution">
    <text evidence="1">The sequence shown here is derived from an EMBL/GenBank/DDBJ whole genome shotgun (WGS) entry which is preliminary data.</text>
</comment>
<gene>
    <name evidence="1" type="ORF">QE152_g37846</name>
</gene>
<organism evidence="1 2">
    <name type="scientific">Popillia japonica</name>
    <name type="common">Japanese beetle</name>
    <dbReference type="NCBI Taxonomy" id="7064"/>
    <lineage>
        <taxon>Eukaryota</taxon>
        <taxon>Metazoa</taxon>
        <taxon>Ecdysozoa</taxon>
        <taxon>Arthropoda</taxon>
        <taxon>Hexapoda</taxon>
        <taxon>Insecta</taxon>
        <taxon>Pterygota</taxon>
        <taxon>Neoptera</taxon>
        <taxon>Endopterygota</taxon>
        <taxon>Coleoptera</taxon>
        <taxon>Polyphaga</taxon>
        <taxon>Scarabaeiformia</taxon>
        <taxon>Scarabaeidae</taxon>
        <taxon>Rutelinae</taxon>
        <taxon>Popillia</taxon>
    </lineage>
</organism>
<dbReference type="Proteomes" id="UP001458880">
    <property type="component" value="Unassembled WGS sequence"/>
</dbReference>
<reference evidence="1 2" key="1">
    <citation type="journal article" date="2024" name="BMC Genomics">
        <title>De novo assembly and annotation of Popillia japonica's genome with initial clues to its potential as an invasive pest.</title>
        <authorList>
            <person name="Cucini C."/>
            <person name="Boschi S."/>
            <person name="Funari R."/>
            <person name="Cardaioli E."/>
            <person name="Iannotti N."/>
            <person name="Marturano G."/>
            <person name="Paoli F."/>
            <person name="Bruttini M."/>
            <person name="Carapelli A."/>
            <person name="Frati F."/>
            <person name="Nardi F."/>
        </authorList>
    </citation>
    <scope>NUCLEOTIDE SEQUENCE [LARGE SCALE GENOMIC DNA]</scope>
    <source>
        <strain evidence="1">DMR45628</strain>
    </source>
</reference>
<name>A0AAW1I913_POPJA</name>
<accession>A0AAW1I913</accession>
<dbReference type="EMBL" id="JASPKY010000758">
    <property type="protein sequence ID" value="KAK9685688.1"/>
    <property type="molecule type" value="Genomic_DNA"/>
</dbReference>
<keyword evidence="2" id="KW-1185">Reference proteome</keyword>
<sequence length="111" mass="12795">MFKWNFGFCRPSSSRLYNQLMIVPTSDTCNKCNSLNNRIKYSENTVLADIAKIDLELHHRKFQKAGDSKRSHNEFGKNASGTVGIAFDLQQTLCTPLLTTDKVYYLRQLWT</sequence>
<proteinExistence type="predicted"/>
<protein>
    <submittedName>
        <fullName evidence="1">Uncharacterized protein</fullName>
    </submittedName>
</protein>